<keyword evidence="2" id="KW-0472">Membrane</keyword>
<reference evidence="3 4" key="1">
    <citation type="submission" date="2019-09" db="EMBL/GenBank/DDBJ databases">
        <title>Polymorphobacter sp. isolated from a lake in China.</title>
        <authorList>
            <person name="Liu Z."/>
        </authorList>
    </citation>
    <scope>NUCLEOTIDE SEQUENCE [LARGE SCALE GENOMIC DNA]</scope>
    <source>
        <strain evidence="3 4">D40P</strain>
    </source>
</reference>
<comment type="caution">
    <text evidence="3">The sequence shown here is derived from an EMBL/GenBank/DDBJ whole genome shotgun (WGS) entry which is preliminary data.</text>
</comment>
<gene>
    <name evidence="3" type="ORF">F3168_00885</name>
</gene>
<evidence type="ECO:0000313" key="4">
    <source>
        <dbReference type="Proteomes" id="UP000481327"/>
    </source>
</evidence>
<protein>
    <recommendedName>
        <fullName evidence="5">Energy transducer TonB</fullName>
    </recommendedName>
</protein>
<feature type="compositionally biased region" description="Low complexity" evidence="1">
    <location>
        <begin position="71"/>
        <end position="84"/>
    </location>
</feature>
<feature type="compositionally biased region" description="Polar residues" evidence="1">
    <location>
        <begin position="121"/>
        <end position="139"/>
    </location>
</feature>
<feature type="transmembrane region" description="Helical" evidence="2">
    <location>
        <begin position="18"/>
        <end position="38"/>
    </location>
</feature>
<dbReference type="AlphaFoldDB" id="A0A7C9KGT8"/>
<evidence type="ECO:0000313" key="3">
    <source>
        <dbReference type="EMBL" id="MQT15819.1"/>
    </source>
</evidence>
<keyword evidence="2" id="KW-1133">Transmembrane helix</keyword>
<feature type="region of interest" description="Disordered" evidence="1">
    <location>
        <begin position="121"/>
        <end position="145"/>
    </location>
</feature>
<dbReference type="EMBL" id="WIOL01000001">
    <property type="protein sequence ID" value="MQT15819.1"/>
    <property type="molecule type" value="Genomic_DNA"/>
</dbReference>
<keyword evidence="2" id="KW-0812">Transmembrane</keyword>
<dbReference type="Proteomes" id="UP000481327">
    <property type="component" value="Unassembled WGS sequence"/>
</dbReference>
<name>A0A7C9KGT8_9SPHN</name>
<feature type="compositionally biased region" description="Pro residues" evidence="1">
    <location>
        <begin position="85"/>
        <end position="97"/>
    </location>
</feature>
<organism evidence="3 4">
    <name type="scientific">Sandarakinorhabdus fusca</name>
    <dbReference type="NCBI Taxonomy" id="1439888"/>
    <lineage>
        <taxon>Bacteria</taxon>
        <taxon>Pseudomonadati</taxon>
        <taxon>Pseudomonadota</taxon>
        <taxon>Alphaproteobacteria</taxon>
        <taxon>Sphingomonadales</taxon>
        <taxon>Sphingosinicellaceae</taxon>
        <taxon>Sandarakinorhabdus</taxon>
    </lineage>
</organism>
<evidence type="ECO:0000256" key="1">
    <source>
        <dbReference type="SAM" id="MobiDB-lite"/>
    </source>
</evidence>
<evidence type="ECO:0000256" key="2">
    <source>
        <dbReference type="SAM" id="Phobius"/>
    </source>
</evidence>
<dbReference type="OrthoDB" id="7410762at2"/>
<dbReference type="RefSeq" id="WP_152576285.1">
    <property type="nucleotide sequence ID" value="NZ_JAATJI010000001.1"/>
</dbReference>
<feature type="region of interest" description="Disordered" evidence="1">
    <location>
        <begin position="47"/>
        <end position="97"/>
    </location>
</feature>
<sequence length="246" mass="26472">MLDRFLPGRQRERLSGRALAFVVVLLVHLLLALVLIFLTPPGPKKRNDNTPNVMVLLPDSEPQRERKAAPRAKAASKPLATPRPSTTPIPPVATPAPPTKPVIFGDLAYNSVDIAKIPSVAPSSSADAGTGQDSDSAQGVGTGPGGVTLYKAEWVREPTNAELSFYMPKNLPEASSGMIACRTAPRNLVEDCVALDDDPRGTGISRALVNAAWQFKVRPPRINGKPEVGSWVRIRIEFTERARSSN</sequence>
<proteinExistence type="predicted"/>
<keyword evidence="4" id="KW-1185">Reference proteome</keyword>
<evidence type="ECO:0008006" key="5">
    <source>
        <dbReference type="Google" id="ProtNLM"/>
    </source>
</evidence>
<accession>A0A7C9KGT8</accession>